<dbReference type="Gene3D" id="3.40.1390.20">
    <property type="entry name" value="HprK N-terminal domain-like"/>
    <property type="match status" value="1"/>
</dbReference>
<dbReference type="EMBL" id="WMZR01000006">
    <property type="protein sequence ID" value="MTS51183.1"/>
    <property type="molecule type" value="Genomic_DNA"/>
</dbReference>
<keyword evidence="7" id="KW-1185">Reference proteome</keyword>
<reference evidence="10 11" key="3">
    <citation type="journal article" date="2019" name="Nat. Med.">
        <title>A library of human gut bacterial isolates paired with longitudinal multiomics data enables mechanistic microbiome research.</title>
        <authorList>
            <person name="Poyet M."/>
            <person name="Groussin M."/>
            <person name="Gibbons S.M."/>
            <person name="Avila-Pacheco J."/>
            <person name="Jiang X."/>
            <person name="Kearney S.M."/>
            <person name="Perrotta A.R."/>
            <person name="Berdy B."/>
            <person name="Zhao S."/>
            <person name="Lieberman T.D."/>
            <person name="Swanson P.K."/>
            <person name="Smith M."/>
            <person name="Roesemann S."/>
            <person name="Alexander J.E."/>
            <person name="Rich S.A."/>
            <person name="Livny J."/>
            <person name="Vlamakis H."/>
            <person name="Clish C."/>
            <person name="Bullock K."/>
            <person name="Deik A."/>
            <person name="Scott J."/>
            <person name="Pierce K.A."/>
            <person name="Xavier R.J."/>
            <person name="Alm E.J."/>
        </authorList>
    </citation>
    <scope>NUCLEOTIDE SEQUENCE [LARGE SCALE GENOMIC DNA]</scope>
    <source>
        <strain evidence="5 11">BIOML-A4</strain>
        <strain evidence="6 10">BIOML-A7</strain>
    </source>
</reference>
<dbReference type="PATRIC" id="fig|1550024.3.peg.885"/>
<dbReference type="Proteomes" id="UP000449193">
    <property type="component" value="Unassembled WGS sequence"/>
</dbReference>
<reference evidence="2" key="1">
    <citation type="submission" date="2015-02" db="EMBL/GenBank/DDBJ databases">
        <title>A novel member of the family Ruminococcaceae isolated from human feces.</title>
        <authorList>
            <person name="Shkoporov A.N."/>
            <person name="Chaplin A.V."/>
            <person name="Motuzova O.V."/>
            <person name="Kafarskaia L.I."/>
            <person name="Khokhlova E.V."/>
            <person name="Efimov B.A."/>
        </authorList>
    </citation>
    <scope>NUCLEOTIDE SEQUENCE [LARGE SCALE GENOMIC DNA]</scope>
    <source>
        <strain evidence="2">585-1</strain>
    </source>
</reference>
<name>A0A0D8J356_9FIRM</name>
<feature type="domain" description="DRTGG" evidence="1">
    <location>
        <begin position="5"/>
        <end position="100"/>
    </location>
</feature>
<comment type="caution">
    <text evidence="2">The sequence shown here is derived from an EMBL/GenBank/DDBJ whole genome shotgun (WGS) entry which is preliminary data.</text>
</comment>
<dbReference type="EMBL" id="VUNJ01000012">
    <property type="protein sequence ID" value="MST92539.1"/>
    <property type="molecule type" value="Genomic_DNA"/>
</dbReference>
<evidence type="ECO:0000313" key="4">
    <source>
        <dbReference type="EMBL" id="MST92539.1"/>
    </source>
</evidence>
<dbReference type="Proteomes" id="UP000053433">
    <property type="component" value="Unassembled WGS sequence"/>
</dbReference>
<organism evidence="2 7">
    <name type="scientific">Ruthenibacterium lactatiformans</name>
    <dbReference type="NCBI Taxonomy" id="1550024"/>
    <lineage>
        <taxon>Bacteria</taxon>
        <taxon>Bacillati</taxon>
        <taxon>Bacillota</taxon>
        <taxon>Clostridia</taxon>
        <taxon>Eubacteriales</taxon>
        <taxon>Oscillospiraceae</taxon>
        <taxon>Ruthenibacterium</taxon>
    </lineage>
</organism>
<evidence type="ECO:0000313" key="5">
    <source>
        <dbReference type="EMBL" id="MTS29076.1"/>
    </source>
</evidence>
<evidence type="ECO:0000313" key="8">
    <source>
        <dbReference type="Proteomes" id="UP000053433"/>
    </source>
</evidence>
<dbReference type="EMBL" id="LMUA01000030">
    <property type="protein sequence ID" value="KUE75077.1"/>
    <property type="molecule type" value="Genomic_DNA"/>
</dbReference>
<protein>
    <submittedName>
        <fullName evidence="2">DRTGG domain-containing protein</fullName>
    </submittedName>
</protein>
<evidence type="ECO:0000313" key="2">
    <source>
        <dbReference type="EMBL" id="KJF40971.1"/>
    </source>
</evidence>
<dbReference type="Proteomes" id="UP000472755">
    <property type="component" value="Unassembled WGS sequence"/>
</dbReference>
<dbReference type="RefSeq" id="WP_009321798.1">
    <property type="nucleotide sequence ID" value="NZ_CAOJUJ010000036.1"/>
</dbReference>
<dbReference type="Pfam" id="PF07085">
    <property type="entry name" value="DRTGG"/>
    <property type="match status" value="1"/>
</dbReference>
<dbReference type="Proteomes" id="UP000032483">
    <property type="component" value="Unassembled WGS sequence"/>
</dbReference>
<accession>A0A0D8J356</accession>
<reference evidence="3 8" key="2">
    <citation type="submission" date="2015-10" db="EMBL/GenBank/DDBJ databases">
        <title>A novel member of the family Ruminococcaceae isolated from human faeces.</title>
        <authorList>
            <person name="Shkoporov A.N."/>
            <person name="Chaplin A.V."/>
            <person name="Motuzova O.V."/>
            <person name="Kafarskaia L.I."/>
            <person name="Efimov B.A."/>
        </authorList>
    </citation>
    <scope>NUCLEOTIDE SEQUENCE [LARGE SCALE GENOMIC DNA]</scope>
    <source>
        <strain evidence="3 8">668</strain>
    </source>
</reference>
<dbReference type="EMBL" id="JXXK01000003">
    <property type="protein sequence ID" value="KJF40971.1"/>
    <property type="molecule type" value="Genomic_DNA"/>
</dbReference>
<dbReference type="Proteomes" id="UP000431913">
    <property type="component" value="Unassembled WGS sequence"/>
</dbReference>
<dbReference type="EMBL" id="WMZU01000048">
    <property type="protein sequence ID" value="MTS29076.1"/>
    <property type="molecule type" value="Genomic_DNA"/>
</dbReference>
<dbReference type="InterPro" id="IPR028979">
    <property type="entry name" value="Ser_kin/Pase_Hpr-like_N_sf"/>
</dbReference>
<evidence type="ECO:0000313" key="6">
    <source>
        <dbReference type="EMBL" id="MTS51183.1"/>
    </source>
</evidence>
<dbReference type="GeneID" id="42855787"/>
<evidence type="ECO:0000313" key="7">
    <source>
        <dbReference type="Proteomes" id="UP000032483"/>
    </source>
</evidence>
<sequence length="115" mass="12357">MTIKQVMETLDAELLTPEADLTREVHAACGSDMMSDVLAYVKDQAVLVTGLNNPQVVRTADMMDMICIVFVRGKKPDGAILQLAVDRGIAVLATKLPMFAACGLLYEKGLRGGMA</sequence>
<evidence type="ECO:0000313" key="10">
    <source>
        <dbReference type="Proteomes" id="UP000449193"/>
    </source>
</evidence>
<gene>
    <name evidence="3" type="ORF">ASJ35_15635</name>
    <name evidence="4" type="ORF">FYJ76_11455</name>
    <name evidence="6" type="ORF">GMD52_06490</name>
    <name evidence="5" type="ORF">GMD59_17570</name>
    <name evidence="2" type="ORF">TQ39_03945</name>
</gene>
<evidence type="ECO:0000313" key="11">
    <source>
        <dbReference type="Proteomes" id="UP000472755"/>
    </source>
</evidence>
<proteinExistence type="predicted"/>
<dbReference type="InterPro" id="IPR010766">
    <property type="entry name" value="DRTGG"/>
</dbReference>
<dbReference type="SUPFAM" id="SSF75138">
    <property type="entry name" value="HprK N-terminal domain-like"/>
    <property type="match status" value="1"/>
</dbReference>
<evidence type="ECO:0000313" key="9">
    <source>
        <dbReference type="Proteomes" id="UP000431913"/>
    </source>
</evidence>
<dbReference type="AlphaFoldDB" id="A0A0D8J356"/>
<evidence type="ECO:0000259" key="1">
    <source>
        <dbReference type="Pfam" id="PF07085"/>
    </source>
</evidence>
<reference evidence="4 9" key="4">
    <citation type="submission" date="2019-08" db="EMBL/GenBank/DDBJ databases">
        <title>In-depth cultivation of the pig gut microbiome towards novel bacterial diversity and tailored functional studies.</title>
        <authorList>
            <person name="Wylensek D."/>
            <person name="Hitch T.C.A."/>
            <person name="Clavel T."/>
        </authorList>
    </citation>
    <scope>NUCLEOTIDE SEQUENCE [LARGE SCALE GENOMIC DNA]</scope>
    <source>
        <strain evidence="4 9">WCA3-601-WT-6J</strain>
    </source>
</reference>
<accession>A0A0W7TMN6</accession>
<evidence type="ECO:0000313" key="3">
    <source>
        <dbReference type="EMBL" id="KUE75077.1"/>
    </source>
</evidence>